<reference evidence="8 9" key="1">
    <citation type="journal article" date="2021" name="G3 (Bethesda)">
        <title>Improved contiguity of the threespine stickleback genome using long-read sequencing.</title>
        <authorList>
            <person name="Nath S."/>
            <person name="Shaw D.E."/>
            <person name="White M.A."/>
        </authorList>
    </citation>
    <scope>NUCLEOTIDE SEQUENCE [LARGE SCALE GENOMIC DNA]</scope>
    <source>
        <strain evidence="8 9">Lake Benthic</strain>
    </source>
</reference>
<organism evidence="8 9">
    <name type="scientific">Gasterosteus aculeatus aculeatus</name>
    <name type="common">three-spined stickleback</name>
    <dbReference type="NCBI Taxonomy" id="481459"/>
    <lineage>
        <taxon>Eukaryota</taxon>
        <taxon>Metazoa</taxon>
        <taxon>Chordata</taxon>
        <taxon>Craniata</taxon>
        <taxon>Vertebrata</taxon>
        <taxon>Euteleostomi</taxon>
        <taxon>Actinopterygii</taxon>
        <taxon>Neopterygii</taxon>
        <taxon>Teleostei</taxon>
        <taxon>Neoteleostei</taxon>
        <taxon>Acanthomorphata</taxon>
        <taxon>Eupercaria</taxon>
        <taxon>Perciformes</taxon>
        <taxon>Cottioidei</taxon>
        <taxon>Gasterosteales</taxon>
        <taxon>Gasterosteidae</taxon>
        <taxon>Gasterosteus</taxon>
    </lineage>
</organism>
<evidence type="ECO:0000313" key="8">
    <source>
        <dbReference type="Ensembl" id="ENSGACP00000004429.2"/>
    </source>
</evidence>
<reference evidence="8" key="2">
    <citation type="submission" date="2025-08" db="UniProtKB">
        <authorList>
            <consortium name="Ensembl"/>
        </authorList>
    </citation>
    <scope>IDENTIFICATION</scope>
</reference>
<accession>G3NGH3</accession>
<dbReference type="GO" id="GO:0005886">
    <property type="term" value="C:plasma membrane"/>
    <property type="evidence" value="ECO:0007669"/>
    <property type="project" value="UniProtKB-ARBA"/>
</dbReference>
<dbReference type="OMA" id="SGGDGMW"/>
<keyword evidence="3 6" id="KW-0812">Transmembrane</keyword>
<feature type="region of interest" description="Disordered" evidence="7">
    <location>
        <begin position="394"/>
        <end position="425"/>
    </location>
</feature>
<dbReference type="InParanoid" id="G3NGH3"/>
<feature type="transmembrane region" description="Helical" evidence="6">
    <location>
        <begin position="36"/>
        <end position="58"/>
    </location>
</feature>
<reference evidence="8" key="3">
    <citation type="submission" date="2025-09" db="UniProtKB">
        <authorList>
            <consortium name="Ensembl"/>
        </authorList>
    </citation>
    <scope>IDENTIFICATION</scope>
</reference>
<dbReference type="InterPro" id="IPR051773">
    <property type="entry name" value="XK-related_adapter"/>
</dbReference>
<dbReference type="eggNOG" id="ENOG502QTTF">
    <property type="taxonomic scope" value="Eukaryota"/>
</dbReference>
<dbReference type="AlphaFoldDB" id="G3NGH3"/>
<proteinExistence type="inferred from homology"/>
<feature type="transmembrane region" description="Helical" evidence="6">
    <location>
        <begin position="337"/>
        <end position="359"/>
    </location>
</feature>
<dbReference type="Bgee" id="ENSGACG00000003384">
    <property type="expression patterns" value="Expressed in spleen and 4 other cell types or tissues"/>
</dbReference>
<feature type="transmembrane region" description="Helical" evidence="6">
    <location>
        <begin position="305"/>
        <end position="325"/>
    </location>
</feature>
<dbReference type="Proteomes" id="UP000007635">
    <property type="component" value="Chromosome XVI"/>
</dbReference>
<name>G3NGH3_GASAC</name>
<dbReference type="GeneTree" id="ENSGT00390000003231"/>
<feature type="transmembrane region" description="Helical" evidence="6">
    <location>
        <begin position="193"/>
        <end position="216"/>
    </location>
</feature>
<evidence type="ECO:0000256" key="2">
    <source>
        <dbReference type="ARBA" id="ARBA00008789"/>
    </source>
</evidence>
<evidence type="ECO:0000256" key="4">
    <source>
        <dbReference type="ARBA" id="ARBA00022989"/>
    </source>
</evidence>
<dbReference type="STRING" id="69293.ENSGACP00000004429"/>
<evidence type="ECO:0000256" key="6">
    <source>
        <dbReference type="RuleBase" id="RU910716"/>
    </source>
</evidence>
<protein>
    <recommendedName>
        <fullName evidence="6">XK-related protein</fullName>
    </recommendedName>
</protein>
<evidence type="ECO:0000256" key="7">
    <source>
        <dbReference type="SAM" id="MobiDB-lite"/>
    </source>
</evidence>
<dbReference type="InterPro" id="IPR018629">
    <property type="entry name" value="XK-rel"/>
</dbReference>
<evidence type="ECO:0000313" key="9">
    <source>
        <dbReference type="Proteomes" id="UP000007635"/>
    </source>
</evidence>
<dbReference type="PANTHER" id="PTHR14297">
    <property type="entry name" value="MEMBRANE TRANSPORT PROTEIN XK FAMILY MEMBER"/>
    <property type="match status" value="1"/>
</dbReference>
<evidence type="ECO:0000256" key="5">
    <source>
        <dbReference type="ARBA" id="ARBA00023136"/>
    </source>
</evidence>
<dbReference type="PANTHER" id="PTHR14297:SF8">
    <property type="entry name" value="ENDOPLASMIC RETICULUM MEMBRANE ADAPTER PROTEIN XK"/>
    <property type="match status" value="1"/>
</dbReference>
<keyword evidence="4 6" id="KW-1133">Transmembrane helix</keyword>
<comment type="similarity">
    <text evidence="2 6">Belongs to the XK family.</text>
</comment>
<keyword evidence="5 6" id="KW-0472">Membrane</keyword>
<dbReference type="Ensembl" id="ENSGACT00000004443.2">
    <property type="protein sequence ID" value="ENSGACP00000004429.2"/>
    <property type="gene ID" value="ENSGACG00000003384.2"/>
</dbReference>
<dbReference type="FunCoup" id="G3NGH3">
    <property type="interactions" value="493"/>
</dbReference>
<evidence type="ECO:0000256" key="1">
    <source>
        <dbReference type="ARBA" id="ARBA00004141"/>
    </source>
</evidence>
<dbReference type="Pfam" id="PF09815">
    <property type="entry name" value="XK-related"/>
    <property type="match status" value="1"/>
</dbReference>
<comment type="subcellular location">
    <subcellularLocation>
        <location evidence="1 6">Membrane</location>
        <topology evidence="1 6">Multi-pass membrane protein</topology>
    </subcellularLocation>
</comment>
<feature type="transmembrane region" description="Helical" evidence="6">
    <location>
        <begin position="222"/>
        <end position="243"/>
    </location>
</feature>
<sequence length="464" mass="52376">MRLPSSIFVSVSLFTAETTAALYLSSTYRSAGDQIWQGLTLLFTLVPSVLVQLTLTFIHRDLSRDRPLVLLLHILQLGPVVRCLEAFCIYGSVGRVEEPYVSIIRKKQMPRRGQSEEVERQVGQAEGKLFTHRAAFARTSVIQAFLGSAPQLTLQLYICVLQQGVSVGRGTLMVISLLSIIKYDDYEVDVRPMAYVCIFLWRSFEIATRVVVLVLFSSVLQLWVLPVVLLNFLVFFLYPWILFWQSHSPFPENIEKTLTRVGTTIVLCLLTFLYAGINMFCWSAVQVKLNDPDLINKSQNWYRMAVYYMMRFVENASLLLLWYIYKTDFYKFFCAPLLVLQLLVAYAIAIFFMLVFYQFCHPCRRLFSSSMTQGLWNCSSLLCLMCNSASPQNRPLGDAPRPAKSAGPPNDEALDSASDSADDVPNETSYDMLSDTICENANEVGNNICGGINGDVNHSVSCNA</sequence>
<feature type="transmembrane region" description="Helical" evidence="6">
    <location>
        <begin position="264"/>
        <end position="285"/>
    </location>
</feature>
<keyword evidence="9" id="KW-1185">Reference proteome</keyword>
<evidence type="ECO:0000256" key="3">
    <source>
        <dbReference type="ARBA" id="ARBA00022692"/>
    </source>
</evidence>